<dbReference type="InterPro" id="IPR012677">
    <property type="entry name" value="Nucleotide-bd_a/b_plait_sf"/>
</dbReference>
<dbReference type="PROSITE" id="PS50102">
    <property type="entry name" value="RRM"/>
    <property type="match status" value="1"/>
</dbReference>
<sequence length="874" mass="98709">MGEKDLEIEETSPPRREDETKTQVGKVKKKKKVKAEKRGVCHVSRVPPRMDHVKLRQVLSQFGEIQRIYLVPEAVAAQMNRKRAGGFRGQAFSEGWVEFTKKSVAKRVANMLNGQQMGGRKRSSFYYDIWNVKYLSKIKWDDVTDEIAQRHAVREQKLALELSAAKRERDFYLTQVDKSRALSSIEERMKKKQKVQQESGVISDFPSDQFAPKVIRQFPQKKPVADQAGKLKPSLSKDVLAGVSSISPIPCCGERGPKNLFVQSIGHRYFAATPEEYANRNYANNESEYTTVINSITAQRKTTKGNITMKRIGYLLEHGVFKKWLTGKGPEDELRKLGLLDCLGIYDHSLAIKVGVHFFLCYNLPELSEPASVFYIKEMRKLMDGHNLEERDWFFGLILQSKIFNPVKRGGKVFLSPDYSQSKEQQRQITLRRIQYLVEHGFSKDWPTIKGPEDELRKLALLDCLFIYDHSLSIKMGVHFLLWGGAIQFFSTKRHHDKWLKDTEDYVVKGCFSMTELGHGSNVRGIETVTTYDSSTGEFVINTPCESAQKYWIGGAANHATHTIVFSQLIIDGGNQGVHAFIAQIRDENGDICPNIRIADCGHKIGLNGVDNGRIWFDNVRVPRENLLNSVVDVSPDGKYLTAIKDPDQRFAAFLSPLTSGRVTITASAVYSAKVSKALFGEYVAVKRSKKPFKGLGLEHMNTSRPVIPSQLTSSTMRQAQFRNDIFCLRERDLLERFAAEVSQCQAQGKSKEYAFTLNYQLAEDLGRAFSDRAVLHTFLDAEASVTSGPLKNVLDLVRSMYVLVTLEEDAAFLRYGYLLMDNAAIVRKEVAKQCSELRPHALSLVSSFGLPDAFLSPIAFNWVEANASSSEQN</sequence>
<dbReference type="Gene3D" id="1.20.140.10">
    <property type="entry name" value="Butyryl-CoA Dehydrogenase, subunit A, domain 3"/>
    <property type="match status" value="1"/>
</dbReference>
<keyword evidence="7" id="KW-0276">Fatty acid metabolism</keyword>
<dbReference type="GO" id="GO:0005777">
    <property type="term" value="C:peroxisome"/>
    <property type="evidence" value="ECO:0007669"/>
    <property type="project" value="InterPro"/>
</dbReference>
<evidence type="ECO:0000256" key="9">
    <source>
        <dbReference type="ARBA" id="ARBA00023098"/>
    </source>
</evidence>
<dbReference type="GO" id="GO:0071949">
    <property type="term" value="F:FAD binding"/>
    <property type="evidence" value="ECO:0007669"/>
    <property type="project" value="InterPro"/>
</dbReference>
<dbReference type="EMBL" id="CP133621">
    <property type="protein sequence ID" value="WMV49019.1"/>
    <property type="molecule type" value="Genomic_DNA"/>
</dbReference>
<dbReference type="Proteomes" id="UP001234989">
    <property type="component" value="Chromosome 10"/>
</dbReference>
<dbReference type="Gene3D" id="3.30.70.330">
    <property type="match status" value="1"/>
</dbReference>
<evidence type="ECO:0000256" key="7">
    <source>
        <dbReference type="ARBA" id="ARBA00022832"/>
    </source>
</evidence>
<dbReference type="SUPFAM" id="SSF56645">
    <property type="entry name" value="Acyl-CoA dehydrogenase NM domain-like"/>
    <property type="match status" value="1"/>
</dbReference>
<organism evidence="13 14">
    <name type="scientific">Solanum verrucosum</name>
    <dbReference type="NCBI Taxonomy" id="315347"/>
    <lineage>
        <taxon>Eukaryota</taxon>
        <taxon>Viridiplantae</taxon>
        <taxon>Streptophyta</taxon>
        <taxon>Embryophyta</taxon>
        <taxon>Tracheophyta</taxon>
        <taxon>Spermatophyta</taxon>
        <taxon>Magnoliopsida</taxon>
        <taxon>eudicotyledons</taxon>
        <taxon>Gunneridae</taxon>
        <taxon>Pentapetalae</taxon>
        <taxon>asterids</taxon>
        <taxon>lamiids</taxon>
        <taxon>Solanales</taxon>
        <taxon>Solanaceae</taxon>
        <taxon>Solanoideae</taxon>
        <taxon>Solaneae</taxon>
        <taxon>Solanum</taxon>
    </lineage>
</organism>
<comment type="subcellular location">
    <subcellularLocation>
        <location evidence="2">Nucleus</location>
        <location evidence="2">Nucleolus</location>
    </subcellularLocation>
</comment>
<evidence type="ECO:0000256" key="11">
    <source>
        <dbReference type="SAM" id="MobiDB-lite"/>
    </source>
</evidence>
<keyword evidence="9" id="KW-0443">Lipid metabolism</keyword>
<dbReference type="EC" id="1.3.3.6" evidence="5"/>
<dbReference type="FunFam" id="1.20.140.10:FF:000007">
    <property type="entry name" value="Acyl-coenzyme A oxidase"/>
    <property type="match status" value="1"/>
</dbReference>
<gene>
    <name evidence="13" type="ORF">MTR67_042404</name>
</gene>
<proteinExistence type="inferred from homology"/>
<comment type="catalytic activity">
    <reaction evidence="1">
        <text>a 2,3-saturated acyl-CoA + O2 = a (2E)-enoyl-CoA + H2O2</text>
        <dbReference type="Rhea" id="RHEA:38959"/>
        <dbReference type="ChEBI" id="CHEBI:15379"/>
        <dbReference type="ChEBI" id="CHEBI:16240"/>
        <dbReference type="ChEBI" id="CHEBI:58856"/>
        <dbReference type="ChEBI" id="CHEBI:65111"/>
        <dbReference type="EC" id="1.3.3.6"/>
    </reaction>
</comment>
<dbReference type="InterPro" id="IPR035979">
    <property type="entry name" value="RBD_domain_sf"/>
</dbReference>
<dbReference type="GO" id="GO:0033540">
    <property type="term" value="P:fatty acid beta-oxidation using acyl-CoA oxidase"/>
    <property type="evidence" value="ECO:0007669"/>
    <property type="project" value="TreeGrafter"/>
</dbReference>
<dbReference type="InterPro" id="IPR012258">
    <property type="entry name" value="Acyl-CoA_oxidase"/>
</dbReference>
<accession>A0AAF0UPT1</accession>
<dbReference type="InterPro" id="IPR046373">
    <property type="entry name" value="Acyl-CoA_Oxase/DH_mid-dom_sf"/>
</dbReference>
<dbReference type="SUPFAM" id="SSF47203">
    <property type="entry name" value="Acyl-CoA dehydrogenase C-terminal domain-like"/>
    <property type="match status" value="1"/>
</dbReference>
<feature type="domain" description="RRM" evidence="12">
    <location>
        <begin position="39"/>
        <end position="121"/>
    </location>
</feature>
<dbReference type="GO" id="GO:0055088">
    <property type="term" value="P:lipid homeostasis"/>
    <property type="evidence" value="ECO:0007669"/>
    <property type="project" value="TreeGrafter"/>
</dbReference>
<evidence type="ECO:0000256" key="6">
    <source>
        <dbReference type="ARBA" id="ARBA00022630"/>
    </source>
</evidence>
<reference evidence="13" key="1">
    <citation type="submission" date="2023-08" db="EMBL/GenBank/DDBJ databases">
        <title>A de novo genome assembly of Solanum verrucosum Schlechtendal, a Mexican diploid species geographically isolated from the other diploid A-genome species in potato relatives.</title>
        <authorList>
            <person name="Hosaka K."/>
        </authorList>
    </citation>
    <scope>NUCLEOTIDE SEQUENCE</scope>
    <source>
        <tissue evidence="13">Young leaves</tissue>
    </source>
</reference>
<dbReference type="InterPro" id="IPR006091">
    <property type="entry name" value="Acyl-CoA_Oxase/DH_mid-dom"/>
</dbReference>
<dbReference type="SMART" id="SM00360">
    <property type="entry name" value="RRM"/>
    <property type="match status" value="1"/>
</dbReference>
<keyword evidence="8" id="KW-0560">Oxidoreductase</keyword>
<name>A0AAF0UPT1_SOLVR</name>
<evidence type="ECO:0000313" key="13">
    <source>
        <dbReference type="EMBL" id="WMV49019.1"/>
    </source>
</evidence>
<dbReference type="InterPro" id="IPR009100">
    <property type="entry name" value="AcylCoA_DH/oxidase_NM_dom_sf"/>
</dbReference>
<dbReference type="PANTHER" id="PTHR10909">
    <property type="entry name" value="ELECTRON TRANSPORT OXIDOREDUCTASE"/>
    <property type="match status" value="1"/>
</dbReference>
<evidence type="ECO:0000256" key="4">
    <source>
        <dbReference type="ARBA" id="ARBA00006288"/>
    </source>
</evidence>
<dbReference type="Pfam" id="PF02770">
    <property type="entry name" value="Acyl-CoA_dh_M"/>
    <property type="match status" value="1"/>
</dbReference>
<evidence type="ECO:0000256" key="3">
    <source>
        <dbReference type="ARBA" id="ARBA00005819"/>
    </source>
</evidence>
<evidence type="ECO:0000256" key="1">
    <source>
        <dbReference type="ARBA" id="ARBA00001201"/>
    </source>
</evidence>
<keyword evidence="14" id="KW-1185">Reference proteome</keyword>
<dbReference type="GO" id="GO:0005730">
    <property type="term" value="C:nucleolus"/>
    <property type="evidence" value="ECO:0007669"/>
    <property type="project" value="UniProtKB-SubCell"/>
</dbReference>
<dbReference type="SUPFAM" id="SSF54928">
    <property type="entry name" value="RNA-binding domain, RBD"/>
    <property type="match status" value="1"/>
</dbReference>
<dbReference type="Pfam" id="PF01756">
    <property type="entry name" value="ACOX"/>
    <property type="match status" value="1"/>
</dbReference>
<dbReference type="CDD" id="cd12263">
    <property type="entry name" value="RRM_ABT1_like"/>
    <property type="match status" value="1"/>
</dbReference>
<evidence type="ECO:0000256" key="2">
    <source>
        <dbReference type="ARBA" id="ARBA00004604"/>
    </source>
</evidence>
<evidence type="ECO:0000256" key="8">
    <source>
        <dbReference type="ARBA" id="ARBA00023002"/>
    </source>
</evidence>
<dbReference type="InterPro" id="IPR002655">
    <property type="entry name" value="Acyl-CoA_oxidase_C"/>
</dbReference>
<dbReference type="InterPro" id="IPR036250">
    <property type="entry name" value="AcylCo_DH-like_C"/>
</dbReference>
<evidence type="ECO:0000259" key="12">
    <source>
        <dbReference type="PROSITE" id="PS50102"/>
    </source>
</evidence>
<evidence type="ECO:0000256" key="5">
    <source>
        <dbReference type="ARBA" id="ARBA00012870"/>
    </source>
</evidence>
<feature type="compositionally biased region" description="Acidic residues" evidence="11">
    <location>
        <begin position="1"/>
        <end position="10"/>
    </location>
</feature>
<dbReference type="AlphaFoldDB" id="A0AAF0UPT1"/>
<keyword evidence="10" id="KW-0694">RNA-binding</keyword>
<dbReference type="GO" id="GO:0003723">
    <property type="term" value="F:RNA binding"/>
    <property type="evidence" value="ECO:0007669"/>
    <property type="project" value="UniProtKB-UniRule"/>
</dbReference>
<comment type="similarity">
    <text evidence="3">Belongs to the ESF2/ABP1 family.</text>
</comment>
<dbReference type="Gene3D" id="2.40.110.10">
    <property type="entry name" value="Butyryl-CoA Dehydrogenase, subunit A, domain 2"/>
    <property type="match status" value="1"/>
</dbReference>
<feature type="compositionally biased region" description="Basic and acidic residues" evidence="11">
    <location>
        <begin position="12"/>
        <end position="21"/>
    </location>
</feature>
<dbReference type="GO" id="GO:0003997">
    <property type="term" value="F:acyl-CoA oxidase activity"/>
    <property type="evidence" value="ECO:0007669"/>
    <property type="project" value="UniProtKB-EC"/>
</dbReference>
<dbReference type="FunFam" id="2.40.110.10:FF:000005">
    <property type="entry name" value="Acyl-coenzyme A oxidase"/>
    <property type="match status" value="1"/>
</dbReference>
<dbReference type="PANTHER" id="PTHR10909:SF352">
    <property type="entry name" value="ACYL-COENZYME A OXIDASE-LIKE PROTEIN"/>
    <property type="match status" value="1"/>
</dbReference>
<protein>
    <recommendedName>
        <fullName evidence="5">acyl-CoA oxidase</fullName>
        <ecNumber evidence="5">1.3.3.6</ecNumber>
    </recommendedName>
</protein>
<evidence type="ECO:0000256" key="10">
    <source>
        <dbReference type="PROSITE-ProRule" id="PRU00176"/>
    </source>
</evidence>
<evidence type="ECO:0000313" key="14">
    <source>
        <dbReference type="Proteomes" id="UP001234989"/>
    </source>
</evidence>
<comment type="similarity">
    <text evidence="4">Belongs to the acyl-CoA oxidase family.</text>
</comment>
<keyword evidence="6" id="KW-0285">Flavoprotein</keyword>
<dbReference type="InterPro" id="IPR000504">
    <property type="entry name" value="RRM_dom"/>
</dbReference>
<feature type="region of interest" description="Disordered" evidence="11">
    <location>
        <begin position="1"/>
        <end position="31"/>
    </location>
</feature>
<dbReference type="InterPro" id="IPR034353">
    <property type="entry name" value="ABT1/ESF2_RRM"/>
</dbReference>
<dbReference type="GO" id="GO:0005504">
    <property type="term" value="F:fatty acid binding"/>
    <property type="evidence" value="ECO:0007669"/>
    <property type="project" value="TreeGrafter"/>
</dbReference>
<dbReference type="Pfam" id="PF00076">
    <property type="entry name" value="RRM_1"/>
    <property type="match status" value="1"/>
</dbReference>